<keyword evidence="2" id="KW-1185">Reference proteome</keyword>
<protein>
    <submittedName>
        <fullName evidence="1">Uncharacterized protein</fullName>
    </submittedName>
</protein>
<reference evidence="1" key="1">
    <citation type="submission" date="2023-01" db="EMBL/GenBank/DDBJ databases">
        <title>Colletotrichum chrysophilum M932 genome sequence.</title>
        <authorList>
            <person name="Baroncelli R."/>
        </authorList>
    </citation>
    <scope>NUCLEOTIDE SEQUENCE</scope>
    <source>
        <strain evidence="1">M932</strain>
    </source>
</reference>
<organism evidence="1 2">
    <name type="scientific">Colletotrichum chrysophilum</name>
    <dbReference type="NCBI Taxonomy" id="1836956"/>
    <lineage>
        <taxon>Eukaryota</taxon>
        <taxon>Fungi</taxon>
        <taxon>Dikarya</taxon>
        <taxon>Ascomycota</taxon>
        <taxon>Pezizomycotina</taxon>
        <taxon>Sordariomycetes</taxon>
        <taxon>Hypocreomycetidae</taxon>
        <taxon>Glomerellales</taxon>
        <taxon>Glomerellaceae</taxon>
        <taxon>Colletotrichum</taxon>
        <taxon>Colletotrichum gloeosporioides species complex</taxon>
    </lineage>
</organism>
<gene>
    <name evidence="1" type="ORF">CCHR01_18172</name>
</gene>
<evidence type="ECO:0000313" key="2">
    <source>
        <dbReference type="Proteomes" id="UP001243330"/>
    </source>
</evidence>
<comment type="caution">
    <text evidence="1">The sequence shown here is derived from an EMBL/GenBank/DDBJ whole genome shotgun (WGS) entry which is preliminary data.</text>
</comment>
<proteinExistence type="predicted"/>
<dbReference type="EMBL" id="JAQOWY010000705">
    <property type="protein sequence ID" value="KAK1839207.1"/>
    <property type="molecule type" value="Genomic_DNA"/>
</dbReference>
<dbReference type="AlphaFoldDB" id="A0AAD9E964"/>
<accession>A0AAD9E964</accession>
<name>A0AAD9E964_9PEZI</name>
<sequence length="93" mass="10591">MLVLDLPYSYPYIDRHLNHSLHDQMRLGPFVERFHHSTPRSFLSTRLTLCLSRGEDLPCLLLSSLAPSLPPSLPSPARPALPFPVLPCRCRCR</sequence>
<evidence type="ECO:0000313" key="1">
    <source>
        <dbReference type="EMBL" id="KAK1839207.1"/>
    </source>
</evidence>
<dbReference type="Proteomes" id="UP001243330">
    <property type="component" value="Unassembled WGS sequence"/>
</dbReference>